<gene>
    <name evidence="2" type="ORF">GCM10025865_30930</name>
</gene>
<reference evidence="3" key="1">
    <citation type="journal article" date="2019" name="Int. J. Syst. Evol. Microbiol.">
        <title>The Global Catalogue of Microorganisms (GCM) 10K type strain sequencing project: providing services to taxonomists for standard genome sequencing and annotation.</title>
        <authorList>
            <consortium name="The Broad Institute Genomics Platform"/>
            <consortium name="The Broad Institute Genome Sequencing Center for Infectious Disease"/>
            <person name="Wu L."/>
            <person name="Ma J."/>
        </authorList>
    </citation>
    <scope>NUCLEOTIDE SEQUENCE [LARGE SCALE GENOMIC DNA]</scope>
    <source>
        <strain evidence="3">NBRC 108565</strain>
    </source>
</reference>
<feature type="region of interest" description="Disordered" evidence="1">
    <location>
        <begin position="1"/>
        <end position="29"/>
    </location>
</feature>
<protein>
    <submittedName>
        <fullName evidence="2">Uncharacterized protein</fullName>
    </submittedName>
</protein>
<proteinExistence type="predicted"/>
<dbReference type="EMBL" id="AP027729">
    <property type="protein sequence ID" value="BDZ43794.1"/>
    <property type="molecule type" value="Genomic_DNA"/>
</dbReference>
<evidence type="ECO:0000313" key="3">
    <source>
        <dbReference type="Proteomes" id="UP001321475"/>
    </source>
</evidence>
<sequence>MVALHGEGGVDEVVRGEPLEDHGGSAVERDAVGHTEQLVGVHDHELGVRAGGLHPDHAVARGPDRSLARRIVARRASRLSYRSTVRARPDLHDGAAAVRPHDVGERHRVRAGAAVGVDEVHPGCGDADQDLAGTGDRVGEVGELEDVGAARLAGLDRTHGPTLDARAAGLVRPARRISALDPGRIDM</sequence>
<feature type="compositionally biased region" description="Basic and acidic residues" evidence="1">
    <location>
        <begin position="12"/>
        <end position="29"/>
    </location>
</feature>
<keyword evidence="3" id="KW-1185">Reference proteome</keyword>
<organism evidence="2 3">
    <name type="scientific">Paraoerskovia sediminicola</name>
    <dbReference type="NCBI Taxonomy" id="1138587"/>
    <lineage>
        <taxon>Bacteria</taxon>
        <taxon>Bacillati</taxon>
        <taxon>Actinomycetota</taxon>
        <taxon>Actinomycetes</taxon>
        <taxon>Micrococcales</taxon>
        <taxon>Cellulomonadaceae</taxon>
        <taxon>Paraoerskovia</taxon>
    </lineage>
</organism>
<name>A0ABM8G6T1_9CELL</name>
<accession>A0ABM8G6T1</accession>
<dbReference type="Proteomes" id="UP001321475">
    <property type="component" value="Chromosome"/>
</dbReference>
<evidence type="ECO:0000256" key="1">
    <source>
        <dbReference type="SAM" id="MobiDB-lite"/>
    </source>
</evidence>
<evidence type="ECO:0000313" key="2">
    <source>
        <dbReference type="EMBL" id="BDZ43794.1"/>
    </source>
</evidence>